<evidence type="ECO:0000259" key="9">
    <source>
        <dbReference type="Pfam" id="PF16822"/>
    </source>
</evidence>
<evidence type="ECO:0000256" key="6">
    <source>
        <dbReference type="ARBA" id="ARBA00022841"/>
    </source>
</evidence>
<feature type="domain" description="AlgX/AlgJ SGNH hydrolase-like" evidence="9">
    <location>
        <begin position="144"/>
        <end position="287"/>
    </location>
</feature>
<keyword evidence="11" id="KW-1185">Reference proteome</keyword>
<accession>A0A5Q0GRH1</accession>
<dbReference type="GO" id="GO:0042597">
    <property type="term" value="C:periplasmic space"/>
    <property type="evidence" value="ECO:0007669"/>
    <property type="project" value="UniProtKB-SubCell"/>
</dbReference>
<reference evidence="11" key="1">
    <citation type="journal article" date="2021" name="Curr. Microbiol.">
        <title>Complete genome of nocamycin-producing strain Saccharothrix syringae NRRL B-16468 reveals the biosynthetic potential for secondary metabolites.</title>
        <authorList>
            <person name="Mo X."/>
            <person name="Yang S."/>
        </authorList>
    </citation>
    <scope>NUCLEOTIDE SEQUENCE [LARGE SCALE GENOMIC DNA]</scope>
    <source>
        <strain evidence="11">ATCC 51364 / DSM 43886 / JCM 6844 / KCTC 9398 / NBRC 14523 / NRRL B-16468 / INA 2240</strain>
    </source>
</reference>
<evidence type="ECO:0000256" key="1">
    <source>
        <dbReference type="ARBA" id="ARBA00004418"/>
    </source>
</evidence>
<dbReference type="UniPathway" id="UPA00286"/>
<sequence length="429" mass="46754">MSSERIKGLPVLHESFLPREHALYRPRHGDRQRPALVAALVFFCAPLLLLGVGVRPAEFENRELAPFPSVTDGWAFFTGLGAWADDHVPLRDAAVAAADGVSRGVFGEPLPRPEHGREVAGPIQVPPPKDPSLDRPEPTAYVDVIEGKGDWLYLGFDVKGACEPALPPDEVFARLARLRRAVETSGRRFVLLVAPNKSTAVPENLPARYFGRACADRARDQFWSRLVGRTGALDVRSALRQAAAESGGPLYTDLDTHWNHQGGVVAARAVAEAVRPGVTRDWEVNPTTRVRLPADLPLLLGRKGEVEVQQYEIEPDGQHGRTELLRGDPYTPQRVTRPAIPGVVDEKVGLLGDSFAFYVAQYLVAGFADITLQHGDAVNADPHAVARMLAEQDVVVFEAAERNLVGGINPLLQPQVLDVIEGELAKSPR</sequence>
<evidence type="ECO:0000256" key="2">
    <source>
        <dbReference type="ARBA" id="ARBA00005182"/>
    </source>
</evidence>
<dbReference type="Pfam" id="PF16822">
    <property type="entry name" value="ALGX"/>
    <property type="match status" value="1"/>
</dbReference>
<dbReference type="AlphaFoldDB" id="A0A5Q0GRH1"/>
<proteinExistence type="predicted"/>
<dbReference type="RefSeq" id="WP_033428138.1">
    <property type="nucleotide sequence ID" value="NZ_CP034550.1"/>
</dbReference>
<comment type="subcellular location">
    <subcellularLocation>
        <location evidence="1">Periplasm</location>
    </subcellularLocation>
</comment>
<protein>
    <recommendedName>
        <fullName evidence="9">AlgX/AlgJ SGNH hydrolase-like domain-containing protein</fullName>
    </recommendedName>
</protein>
<evidence type="ECO:0000256" key="8">
    <source>
        <dbReference type="SAM" id="Phobius"/>
    </source>
</evidence>
<keyword evidence="4" id="KW-0732">Signal</keyword>
<keyword evidence="3" id="KW-0808">Transferase</keyword>
<organism evidence="10 11">
    <name type="scientific">Saccharothrix syringae</name>
    <name type="common">Nocardiopsis syringae</name>
    <dbReference type="NCBI Taxonomy" id="103733"/>
    <lineage>
        <taxon>Bacteria</taxon>
        <taxon>Bacillati</taxon>
        <taxon>Actinomycetota</taxon>
        <taxon>Actinomycetes</taxon>
        <taxon>Pseudonocardiales</taxon>
        <taxon>Pseudonocardiaceae</taxon>
        <taxon>Saccharothrix</taxon>
    </lineage>
</organism>
<dbReference type="GO" id="GO:0016740">
    <property type="term" value="F:transferase activity"/>
    <property type="evidence" value="ECO:0007669"/>
    <property type="project" value="UniProtKB-KW"/>
</dbReference>
<gene>
    <name evidence="10" type="ORF">EKG83_00280</name>
</gene>
<keyword evidence="8" id="KW-0472">Membrane</keyword>
<keyword evidence="5" id="KW-0574">Periplasm</keyword>
<evidence type="ECO:0000256" key="5">
    <source>
        <dbReference type="ARBA" id="ARBA00022764"/>
    </source>
</evidence>
<keyword evidence="8" id="KW-1133">Transmembrane helix</keyword>
<dbReference type="InterPro" id="IPR031811">
    <property type="entry name" value="ALGX/ALGJ_SGNH-like"/>
</dbReference>
<evidence type="ECO:0000256" key="3">
    <source>
        <dbReference type="ARBA" id="ARBA00022679"/>
    </source>
</evidence>
<feature type="region of interest" description="Disordered" evidence="7">
    <location>
        <begin position="111"/>
        <end position="136"/>
    </location>
</feature>
<evidence type="ECO:0000256" key="7">
    <source>
        <dbReference type="SAM" id="MobiDB-lite"/>
    </source>
</evidence>
<keyword evidence="6" id="KW-0016">Alginate biosynthesis</keyword>
<comment type="pathway">
    <text evidence="2">Glycan biosynthesis; alginate biosynthesis.</text>
</comment>
<dbReference type="OrthoDB" id="3264206at2"/>
<evidence type="ECO:0000313" key="10">
    <source>
        <dbReference type="EMBL" id="QFZ16104.1"/>
    </source>
</evidence>
<dbReference type="EMBL" id="CP034550">
    <property type="protein sequence ID" value="QFZ16104.1"/>
    <property type="molecule type" value="Genomic_DNA"/>
</dbReference>
<evidence type="ECO:0000313" key="11">
    <source>
        <dbReference type="Proteomes" id="UP000325787"/>
    </source>
</evidence>
<dbReference type="Proteomes" id="UP000325787">
    <property type="component" value="Chromosome"/>
</dbReference>
<dbReference type="KEGG" id="ssyi:EKG83_00280"/>
<evidence type="ECO:0000256" key="4">
    <source>
        <dbReference type="ARBA" id="ARBA00022729"/>
    </source>
</evidence>
<feature type="transmembrane region" description="Helical" evidence="8">
    <location>
        <begin position="35"/>
        <end position="54"/>
    </location>
</feature>
<dbReference type="GO" id="GO:0042121">
    <property type="term" value="P:alginic acid biosynthetic process"/>
    <property type="evidence" value="ECO:0007669"/>
    <property type="project" value="UniProtKB-UniPathway"/>
</dbReference>
<keyword evidence="8" id="KW-0812">Transmembrane</keyword>
<name>A0A5Q0GRH1_SACSY</name>